<feature type="region of interest" description="Disordered" evidence="1">
    <location>
        <begin position="272"/>
        <end position="357"/>
    </location>
</feature>
<dbReference type="EMBL" id="CAICTM010001083">
    <property type="protein sequence ID" value="CAB9520234.1"/>
    <property type="molecule type" value="Genomic_DNA"/>
</dbReference>
<feature type="compositionally biased region" description="Polar residues" evidence="1">
    <location>
        <begin position="1"/>
        <end position="11"/>
    </location>
</feature>
<comment type="caution">
    <text evidence="2">The sequence shown here is derived from an EMBL/GenBank/DDBJ whole genome shotgun (WGS) entry which is preliminary data.</text>
</comment>
<name>A0A9N8EK08_9STRA</name>
<feature type="region of interest" description="Disordered" evidence="1">
    <location>
        <begin position="1"/>
        <end position="42"/>
    </location>
</feature>
<organism evidence="2 3">
    <name type="scientific">Seminavis robusta</name>
    <dbReference type="NCBI Taxonomy" id="568900"/>
    <lineage>
        <taxon>Eukaryota</taxon>
        <taxon>Sar</taxon>
        <taxon>Stramenopiles</taxon>
        <taxon>Ochrophyta</taxon>
        <taxon>Bacillariophyta</taxon>
        <taxon>Bacillariophyceae</taxon>
        <taxon>Bacillariophycidae</taxon>
        <taxon>Naviculales</taxon>
        <taxon>Naviculaceae</taxon>
        <taxon>Seminavis</taxon>
    </lineage>
</organism>
<protein>
    <submittedName>
        <fullName evidence="2">Uncharacterized protein</fullName>
    </submittedName>
</protein>
<feature type="compositionally biased region" description="Acidic residues" evidence="1">
    <location>
        <begin position="326"/>
        <end position="339"/>
    </location>
</feature>
<sequence length="357" mass="40876">MPPSETNNSDKTVVGETPKPPPLVETDHDETAKLDQATTTHEDADEMIVMETSVPPPLLSDNVPYVEEHGDNVVIKLDLMDVETRINLERVLNMYALPETHYDRIISPIQLVADLLRLNFFQVAFCLDADDLAAWDWRQDLPTADKVPTDQVRIMHKHYQVIDQERPEEAKKLKGRIKGLKSWRHYLRLWRQGRQLYSNWQHIFRNKTNTWVQAKIEETFSDCVTKNDIQESMRKLLASFLVEKKAEERQQEMASRSKEGNFVMGTQVDATVNPETAVGQGDDSHSNNDDEDDDNTKTAPSPFGRRRRSSRKRKTLPTAGPKTTGLDDEDEFDDEEDETSTPVKDKTSQKKRCGAPS</sequence>
<keyword evidence="3" id="KW-1185">Reference proteome</keyword>
<evidence type="ECO:0000256" key="1">
    <source>
        <dbReference type="SAM" id="MobiDB-lite"/>
    </source>
</evidence>
<gene>
    <name evidence="2" type="ORF">SEMRO_1085_G239550.1</name>
</gene>
<dbReference type="Proteomes" id="UP001153069">
    <property type="component" value="Unassembled WGS sequence"/>
</dbReference>
<dbReference type="AlphaFoldDB" id="A0A9N8EK08"/>
<evidence type="ECO:0000313" key="3">
    <source>
        <dbReference type="Proteomes" id="UP001153069"/>
    </source>
</evidence>
<feature type="compositionally biased region" description="Basic residues" evidence="1">
    <location>
        <begin position="304"/>
        <end position="315"/>
    </location>
</feature>
<proteinExistence type="predicted"/>
<accession>A0A9N8EK08</accession>
<evidence type="ECO:0000313" key="2">
    <source>
        <dbReference type="EMBL" id="CAB9520234.1"/>
    </source>
</evidence>
<reference evidence="2" key="1">
    <citation type="submission" date="2020-06" db="EMBL/GenBank/DDBJ databases">
        <authorList>
            <consortium name="Plant Systems Biology data submission"/>
        </authorList>
    </citation>
    <scope>NUCLEOTIDE SEQUENCE</scope>
    <source>
        <strain evidence="2">D6</strain>
    </source>
</reference>